<accession>A0ABX6NGZ4</accession>
<protein>
    <recommendedName>
        <fullName evidence="3">L,D-transpeptidase catalytic domain</fullName>
    </recommendedName>
</protein>
<name>A0ABX6NGZ4_9BACT</name>
<gene>
    <name evidence="1" type="ORF">E8L03_10390</name>
</gene>
<dbReference type="Proteomes" id="UP000503251">
    <property type="component" value="Chromosome"/>
</dbReference>
<organism evidence="1 2">
    <name type="scientific">Oceanidesulfovibrio marinus</name>
    <dbReference type="NCBI Taxonomy" id="370038"/>
    <lineage>
        <taxon>Bacteria</taxon>
        <taxon>Pseudomonadati</taxon>
        <taxon>Thermodesulfobacteriota</taxon>
        <taxon>Desulfovibrionia</taxon>
        <taxon>Desulfovibrionales</taxon>
        <taxon>Desulfovibrionaceae</taxon>
        <taxon>Oceanidesulfovibrio</taxon>
    </lineage>
</organism>
<reference evidence="1 2" key="1">
    <citation type="submission" date="2019-04" db="EMBL/GenBank/DDBJ databases">
        <title>Isolation and culture of sulfate reducing bacteria from the cold seep of the South China Sea.</title>
        <authorList>
            <person name="Sun C."/>
            <person name="Liu R."/>
        </authorList>
    </citation>
    <scope>NUCLEOTIDE SEQUENCE [LARGE SCALE GENOMIC DNA]</scope>
    <source>
        <strain evidence="1 2">CS1</strain>
    </source>
</reference>
<evidence type="ECO:0008006" key="3">
    <source>
        <dbReference type="Google" id="ProtNLM"/>
    </source>
</evidence>
<sequence>MAVRMVSQMLFYSGKPERKRRLGRHGVKSLALLRQAAVTLALVTALLGLAAQAWADGVWQPIGKPGIWFVWYAPSFYTGYAPRTQRADNVHVHLGRGNQVRITVVMDDELIDNYPQDLITREDMIAELVQKDIIQLYMNKSWERFQKKLADNGARELASSKQSMDPAEYRRKSLELMSTLNPDQVWHIELNAAGLCSGWLERHKGAQPADMGDKLALVNDIIPTRLWHTEMTPELEQALSSALSAQNADGVMPLLTAAAGKLYPVQDGRIDVWEYTTIYPAGTHDSYTTVDGNRIPNYPVTGVWPLVPRDYGKNQSKSQLGMVDYLSKNPGYGFITMLPYQHAGSYYYNAFHNDGVRVPVGKSFIPPEWKNVKTEREGKQAGQFWVCSRGPVSHGCTRLPSDLMGEFRNILPSVASKAEGLPTFRNNPAYFDVYDIDGDGTPEVMGIKYYMAYRCAGDRDPVEIRVENTREAYYPWLYGKGVFEWNQDGSISFPKVRDGHFVGRKAVAGKTYENLKLFEPDYHGGDKLQFYLLKPDNFESAAGFEFNRELRNVGWGYNPDRKKLFLQ</sequence>
<evidence type="ECO:0000313" key="2">
    <source>
        <dbReference type="Proteomes" id="UP000503251"/>
    </source>
</evidence>
<dbReference type="RefSeq" id="WP_171267307.1">
    <property type="nucleotide sequence ID" value="NZ_CP039543.1"/>
</dbReference>
<keyword evidence="2" id="KW-1185">Reference proteome</keyword>
<evidence type="ECO:0000313" key="1">
    <source>
        <dbReference type="EMBL" id="QJT09323.1"/>
    </source>
</evidence>
<dbReference type="EMBL" id="CP039543">
    <property type="protein sequence ID" value="QJT09323.1"/>
    <property type="molecule type" value="Genomic_DNA"/>
</dbReference>
<proteinExistence type="predicted"/>